<proteinExistence type="predicted"/>
<name>A0A1G5PYL5_9RHOB</name>
<evidence type="ECO:0000313" key="2">
    <source>
        <dbReference type="Proteomes" id="UP000198767"/>
    </source>
</evidence>
<reference evidence="1 2" key="1">
    <citation type="submission" date="2016-10" db="EMBL/GenBank/DDBJ databases">
        <authorList>
            <person name="de Groot N.N."/>
        </authorList>
    </citation>
    <scope>NUCLEOTIDE SEQUENCE [LARGE SCALE GENOMIC DNA]</scope>
    <source>
        <strain evidence="1 2">U95</strain>
    </source>
</reference>
<dbReference type="STRING" id="1156985.SAMN04488118_102323"/>
<dbReference type="Pfam" id="PF19648">
    <property type="entry name" value="DUF6151"/>
    <property type="match status" value="1"/>
</dbReference>
<evidence type="ECO:0000313" key="1">
    <source>
        <dbReference type="EMBL" id="SCZ54674.1"/>
    </source>
</evidence>
<protein>
    <recommendedName>
        <fullName evidence="3">CENP-V/GFA domain-containing protein</fullName>
    </recommendedName>
</protein>
<dbReference type="AlphaFoldDB" id="A0A1G5PYL5"/>
<sequence>MFGRQKFPPQTQELSCDCGKVTAVASLEAVKAATRVTCFCGDCRAADTYLRRESEAQITPKASGIELLHMSPDGLLFTNGIEHIRVFRLSKRGPLRWHTTCCNTPIATTLPKPDIPLCALQLRFCKHPETLGPARVKAFVPQKNGPPRTEGVMQFGMALVNRIVSARLSGRWKENPFFNMETKTPVSEPFVLSQKERAALDR</sequence>
<evidence type="ECO:0008006" key="3">
    <source>
        <dbReference type="Google" id="ProtNLM"/>
    </source>
</evidence>
<keyword evidence="2" id="KW-1185">Reference proteome</keyword>
<organism evidence="1 2">
    <name type="scientific">Epibacterium ulvae</name>
    <dbReference type="NCBI Taxonomy" id="1156985"/>
    <lineage>
        <taxon>Bacteria</taxon>
        <taxon>Pseudomonadati</taxon>
        <taxon>Pseudomonadota</taxon>
        <taxon>Alphaproteobacteria</taxon>
        <taxon>Rhodobacterales</taxon>
        <taxon>Roseobacteraceae</taxon>
        <taxon>Epibacterium</taxon>
    </lineage>
</organism>
<dbReference type="EMBL" id="FMWG01000002">
    <property type="protein sequence ID" value="SCZ54674.1"/>
    <property type="molecule type" value="Genomic_DNA"/>
</dbReference>
<dbReference type="Proteomes" id="UP000198767">
    <property type="component" value="Unassembled WGS sequence"/>
</dbReference>
<gene>
    <name evidence="1" type="ORF">SAMN04488118_102323</name>
</gene>
<accession>A0A1G5PYL5</accession>
<dbReference type="InterPro" id="IPR046149">
    <property type="entry name" value="DUF6151"/>
</dbReference>
<dbReference type="RefSeq" id="WP_090216580.1">
    <property type="nucleotide sequence ID" value="NZ_FMWG01000002.1"/>
</dbReference>